<evidence type="ECO:0000313" key="2">
    <source>
        <dbReference type="Proteomes" id="UP000054217"/>
    </source>
</evidence>
<accession>A0A0C3NKV5</accession>
<dbReference type="Proteomes" id="UP000054217">
    <property type="component" value="Unassembled WGS sequence"/>
</dbReference>
<gene>
    <name evidence="1" type="ORF">M404DRAFT_1002990</name>
</gene>
<dbReference type="EMBL" id="KN831987">
    <property type="protein sequence ID" value="KIO01595.1"/>
    <property type="molecule type" value="Genomic_DNA"/>
</dbReference>
<protein>
    <submittedName>
        <fullName evidence="1">Uncharacterized protein</fullName>
    </submittedName>
</protein>
<reference evidence="2" key="2">
    <citation type="submission" date="2015-01" db="EMBL/GenBank/DDBJ databases">
        <title>Evolutionary Origins and Diversification of the Mycorrhizal Mutualists.</title>
        <authorList>
            <consortium name="DOE Joint Genome Institute"/>
            <consortium name="Mycorrhizal Genomics Consortium"/>
            <person name="Kohler A."/>
            <person name="Kuo A."/>
            <person name="Nagy L.G."/>
            <person name="Floudas D."/>
            <person name="Copeland A."/>
            <person name="Barry K.W."/>
            <person name="Cichocki N."/>
            <person name="Veneault-Fourrey C."/>
            <person name="LaButti K."/>
            <person name="Lindquist E.A."/>
            <person name="Lipzen A."/>
            <person name="Lundell T."/>
            <person name="Morin E."/>
            <person name="Murat C."/>
            <person name="Riley R."/>
            <person name="Ohm R."/>
            <person name="Sun H."/>
            <person name="Tunlid A."/>
            <person name="Henrissat B."/>
            <person name="Grigoriev I.V."/>
            <person name="Hibbett D.S."/>
            <person name="Martin F."/>
        </authorList>
    </citation>
    <scope>NUCLEOTIDE SEQUENCE [LARGE SCALE GENOMIC DNA]</scope>
    <source>
        <strain evidence="2">Marx 270</strain>
    </source>
</reference>
<proteinExistence type="predicted"/>
<name>A0A0C3NKV5_PISTI</name>
<reference evidence="1 2" key="1">
    <citation type="submission" date="2014-04" db="EMBL/GenBank/DDBJ databases">
        <authorList>
            <consortium name="DOE Joint Genome Institute"/>
            <person name="Kuo A."/>
            <person name="Kohler A."/>
            <person name="Costa M.D."/>
            <person name="Nagy L.G."/>
            <person name="Floudas D."/>
            <person name="Copeland A."/>
            <person name="Barry K.W."/>
            <person name="Cichocki N."/>
            <person name="Veneault-Fourrey C."/>
            <person name="LaButti K."/>
            <person name="Lindquist E.A."/>
            <person name="Lipzen A."/>
            <person name="Lundell T."/>
            <person name="Morin E."/>
            <person name="Murat C."/>
            <person name="Sun H."/>
            <person name="Tunlid A."/>
            <person name="Henrissat B."/>
            <person name="Grigoriev I.V."/>
            <person name="Hibbett D.S."/>
            <person name="Martin F."/>
            <person name="Nordberg H.P."/>
            <person name="Cantor M.N."/>
            <person name="Hua S.X."/>
        </authorList>
    </citation>
    <scope>NUCLEOTIDE SEQUENCE [LARGE SCALE GENOMIC DNA]</scope>
    <source>
        <strain evidence="1 2">Marx 270</strain>
    </source>
</reference>
<dbReference type="HOGENOM" id="CLU_2004850_0_0_1"/>
<dbReference type="InParanoid" id="A0A0C3NKV5"/>
<keyword evidence="2" id="KW-1185">Reference proteome</keyword>
<dbReference type="AlphaFoldDB" id="A0A0C3NKV5"/>
<evidence type="ECO:0000313" key="1">
    <source>
        <dbReference type="EMBL" id="KIO01595.1"/>
    </source>
</evidence>
<organism evidence="1 2">
    <name type="scientific">Pisolithus tinctorius Marx 270</name>
    <dbReference type="NCBI Taxonomy" id="870435"/>
    <lineage>
        <taxon>Eukaryota</taxon>
        <taxon>Fungi</taxon>
        <taxon>Dikarya</taxon>
        <taxon>Basidiomycota</taxon>
        <taxon>Agaricomycotina</taxon>
        <taxon>Agaricomycetes</taxon>
        <taxon>Agaricomycetidae</taxon>
        <taxon>Boletales</taxon>
        <taxon>Sclerodermatineae</taxon>
        <taxon>Pisolithaceae</taxon>
        <taxon>Pisolithus</taxon>
    </lineage>
</organism>
<sequence length="124" mass="14118">MSDLEFGGEKLKSGYSAMLWLLAVCCNTARQKMMMIPSKWKWRRVERILLWNGAIDATNEGSRLSALGYSRRFHEHEARGWSMVIKLARSKSHAISRSLTTTIVSARSTRHAAEIARRPKPMGQ</sequence>